<dbReference type="SUPFAM" id="SSF53254">
    <property type="entry name" value="Phosphoglycerate mutase-like"/>
    <property type="match status" value="1"/>
</dbReference>
<proteinExistence type="predicted"/>
<organism evidence="1">
    <name type="scientific">Planktothricoides sp. SpSt-374</name>
    <dbReference type="NCBI Taxonomy" id="2282167"/>
    <lineage>
        <taxon>Bacteria</taxon>
        <taxon>Bacillati</taxon>
        <taxon>Cyanobacteriota</taxon>
        <taxon>Cyanophyceae</taxon>
        <taxon>Oscillatoriophycideae</taxon>
        <taxon>Oscillatoriales</taxon>
        <taxon>Oscillatoriaceae</taxon>
        <taxon>Planktothricoides</taxon>
    </lineage>
</organism>
<dbReference type="PANTHER" id="PTHR16469:SF51">
    <property type="entry name" value="TRANSCRIPTION FACTOR TAU 55 KDA SUBUNIT"/>
    <property type="match status" value="1"/>
</dbReference>
<dbReference type="AlphaFoldDB" id="A0A7C3ZXH5"/>
<dbReference type="PANTHER" id="PTHR16469">
    <property type="entry name" value="UBIQUITIN-ASSOCIATED AND SH3 DOMAIN-CONTAINING BA-RELATED"/>
    <property type="match status" value="1"/>
</dbReference>
<dbReference type="InterPro" id="IPR013078">
    <property type="entry name" value="His_Pase_superF_clade-1"/>
</dbReference>
<dbReference type="Pfam" id="PF00300">
    <property type="entry name" value="His_Phos_1"/>
    <property type="match status" value="1"/>
</dbReference>
<dbReference type="InterPro" id="IPR051710">
    <property type="entry name" value="Phosphatase_SH3-domain"/>
</dbReference>
<name>A0A7C3ZXH5_9CYAN</name>
<dbReference type="Gene3D" id="3.40.50.1240">
    <property type="entry name" value="Phosphoglycerate mutase-like"/>
    <property type="match status" value="1"/>
</dbReference>
<dbReference type="SMART" id="SM00855">
    <property type="entry name" value="PGAM"/>
    <property type="match status" value="1"/>
</dbReference>
<comment type="caution">
    <text evidence="1">The sequence shown here is derived from an EMBL/GenBank/DDBJ whole genome shotgun (WGS) entry which is preliminary data.</text>
</comment>
<dbReference type="InterPro" id="IPR029033">
    <property type="entry name" value="His_PPase_superfam"/>
</dbReference>
<sequence>MGQTVWIARHANRLDFVHPEWFDTAELPYDPPLSDDGVEQAKALACRLAGENIAHIFASPFLRTVQTACQVAQLLDLPVKLEAGLSEFLTPEWFPVPPQRRDRDELRQLFPRIDAQYQSRIVPEYPETDADCAARTRAIAQILTAEFPEDILFVGHGASVEGTAKGLAPDTEWVRASLCSLTKCVRNGDKWVMELNSDTSHLSLVPCP</sequence>
<accession>A0A7C3ZXH5</accession>
<gene>
    <name evidence="1" type="ORF">ENR15_14895</name>
</gene>
<evidence type="ECO:0000313" key="1">
    <source>
        <dbReference type="EMBL" id="HGG01888.1"/>
    </source>
</evidence>
<dbReference type="CDD" id="cd07067">
    <property type="entry name" value="HP_PGM_like"/>
    <property type="match status" value="1"/>
</dbReference>
<dbReference type="EMBL" id="DSPX01000150">
    <property type="protein sequence ID" value="HGG01888.1"/>
    <property type="molecule type" value="Genomic_DNA"/>
</dbReference>
<protein>
    <submittedName>
        <fullName evidence="1">Histidine phosphatase family protein</fullName>
    </submittedName>
</protein>
<reference evidence="1" key="1">
    <citation type="journal article" date="2020" name="mSystems">
        <title>Genome- and Community-Level Interaction Insights into Carbon Utilization and Element Cycling Functions of Hydrothermarchaeota in Hydrothermal Sediment.</title>
        <authorList>
            <person name="Zhou Z."/>
            <person name="Liu Y."/>
            <person name="Xu W."/>
            <person name="Pan J."/>
            <person name="Luo Z.H."/>
            <person name="Li M."/>
        </authorList>
    </citation>
    <scope>NUCLEOTIDE SEQUENCE [LARGE SCALE GENOMIC DNA]</scope>
    <source>
        <strain evidence="1">SpSt-374</strain>
    </source>
</reference>